<dbReference type="Proteomes" id="UP000539175">
    <property type="component" value="Unassembled WGS sequence"/>
</dbReference>
<reference evidence="1 2" key="1">
    <citation type="submission" date="2020-08" db="EMBL/GenBank/DDBJ databases">
        <title>Genomic Encyclopedia of Type Strains, Phase IV (KMG-IV): sequencing the most valuable type-strain genomes for metagenomic binning, comparative biology and taxonomic classification.</title>
        <authorList>
            <person name="Goeker M."/>
        </authorList>
    </citation>
    <scope>NUCLEOTIDE SEQUENCE [LARGE SCALE GENOMIC DNA]</scope>
    <source>
        <strain evidence="1 2">DSM 22198</strain>
    </source>
</reference>
<dbReference type="InterPro" id="IPR027417">
    <property type="entry name" value="P-loop_NTPase"/>
</dbReference>
<dbReference type="AlphaFoldDB" id="A0A7X0AZ75"/>
<sequence length="528" mass="57285">MPNWKPSSAAWKRRALTRALTVVRAEIERRTAARWTPFPGPQTLALNSEADFLYYGGAAGGGKTDLLLGAAHTRHRLSILFRREYPQLKGIADRAQLLFRGRGRWSKSDWTWRLADGRIIEFGAVQHADDVHKYQGRPHDLIAFDELPHFTETQFRFLVGWNRPGPGVDAGQRCRVIGAGNPPTDAEGAWVIRFWAPWLDPTHPNPAQPGELRWFVTDAQGQDQEVPGPEPVALADGEMLTPKSRTFIPARVEDNPVMMRAGYIATLQSLPEPLRSKMLRGDFGAGREDHPWQVIPTAWVEAAMARWRPVDAATAPLVALGVDVARGGRDRTVLAARHGAWFAPLDVVPGRQTPDGAAVVALILRRLAGQVTTDTPGGVAVQVDAIGVGASVQDLGVLHGLRMVAMNAAAASGARDRGGRLGFVNRRAEWYWGLREALEPELGADLALPPDRELLADLVAPRWKMTARGIQIEAKDDIKARIGRSPDKGDALVLAHAQPAGDGTGLLAVYAEMAAGLVSPTVSTGSPA</sequence>
<dbReference type="Gene3D" id="3.30.420.240">
    <property type="match status" value="1"/>
</dbReference>
<dbReference type="Gene3D" id="3.40.50.300">
    <property type="entry name" value="P-loop containing nucleotide triphosphate hydrolases"/>
    <property type="match status" value="1"/>
</dbReference>
<keyword evidence="2" id="KW-1185">Reference proteome</keyword>
<comment type="caution">
    <text evidence="1">The sequence shown here is derived from an EMBL/GenBank/DDBJ whole genome shotgun (WGS) entry which is preliminary data.</text>
</comment>
<evidence type="ECO:0000313" key="2">
    <source>
        <dbReference type="Proteomes" id="UP000539175"/>
    </source>
</evidence>
<protein>
    <recommendedName>
        <fullName evidence="3">Terminase</fullName>
    </recommendedName>
</protein>
<proteinExistence type="predicted"/>
<accession>A0A7X0AZ75</accession>
<gene>
    <name evidence="1" type="ORF">FHS74_002276</name>
</gene>
<evidence type="ECO:0008006" key="3">
    <source>
        <dbReference type="Google" id="ProtNLM"/>
    </source>
</evidence>
<evidence type="ECO:0000313" key="1">
    <source>
        <dbReference type="EMBL" id="MBB6251725.1"/>
    </source>
</evidence>
<name>A0A7X0AZ75_9PROT</name>
<dbReference type="EMBL" id="JACIIZ010000005">
    <property type="protein sequence ID" value="MBB6251725.1"/>
    <property type="molecule type" value="Genomic_DNA"/>
</dbReference>
<dbReference type="RefSeq" id="WP_184800403.1">
    <property type="nucleotide sequence ID" value="NZ_JACIIZ010000005.1"/>
</dbReference>
<organism evidence="1 2">
    <name type="scientific">Nitrospirillum iridis</name>
    <dbReference type="NCBI Taxonomy" id="765888"/>
    <lineage>
        <taxon>Bacteria</taxon>
        <taxon>Pseudomonadati</taxon>
        <taxon>Pseudomonadota</taxon>
        <taxon>Alphaproteobacteria</taxon>
        <taxon>Rhodospirillales</taxon>
        <taxon>Azospirillaceae</taxon>
        <taxon>Nitrospirillum</taxon>
    </lineage>
</organism>